<dbReference type="AlphaFoldDB" id="A0A0L6TXD1"/>
<protein>
    <submittedName>
        <fullName evidence="1">Uncharacterized protein</fullName>
    </submittedName>
</protein>
<comment type="caution">
    <text evidence="1">The sequence shown here is derived from an EMBL/GenBank/DDBJ whole genome shotgun (WGS) entry which is preliminary data.</text>
</comment>
<dbReference type="EMBL" id="LGYO01000041">
    <property type="protein sequence ID" value="KNZ40903.1"/>
    <property type="molecule type" value="Genomic_DNA"/>
</dbReference>
<keyword evidence="2" id="KW-1185">Reference proteome</keyword>
<dbReference type="RefSeq" id="WP_050741250.1">
    <property type="nucleotide sequence ID" value="NZ_LGYO01000041.1"/>
</dbReference>
<sequence>MSWRWSDERLTEMLRQNSEYHNLGELSIKKRNHLIRQIHSETGGSIRQLSRVLGLGKMMVE</sequence>
<evidence type="ECO:0000313" key="1">
    <source>
        <dbReference type="EMBL" id="KNZ40903.1"/>
    </source>
</evidence>
<evidence type="ECO:0000313" key="2">
    <source>
        <dbReference type="Proteomes" id="UP000036873"/>
    </source>
</evidence>
<accession>A0A0L6TXD1</accession>
<proteinExistence type="predicted"/>
<reference evidence="2" key="1">
    <citation type="submission" date="2015-07" db="EMBL/GenBank/DDBJ databases">
        <title>Draft genome sequence of Acetobacterium bakii DSM 8293, a potential psychrophilic chemical producer through syngas fermentation.</title>
        <authorList>
            <person name="Song Y."/>
            <person name="Hwang S."/>
            <person name="Cho B.-K."/>
        </authorList>
    </citation>
    <scope>NUCLEOTIDE SEQUENCE [LARGE SCALE GENOMIC DNA]</scope>
    <source>
        <strain evidence="2">DSM 8239</strain>
    </source>
</reference>
<gene>
    <name evidence="1" type="ORF">AKG39_15150</name>
</gene>
<organism evidence="1 2">
    <name type="scientific">Acetobacterium bakii</name>
    <dbReference type="NCBI Taxonomy" id="52689"/>
    <lineage>
        <taxon>Bacteria</taxon>
        <taxon>Bacillati</taxon>
        <taxon>Bacillota</taxon>
        <taxon>Clostridia</taxon>
        <taxon>Eubacteriales</taxon>
        <taxon>Eubacteriaceae</taxon>
        <taxon>Acetobacterium</taxon>
    </lineage>
</organism>
<dbReference type="Proteomes" id="UP000036873">
    <property type="component" value="Unassembled WGS sequence"/>
</dbReference>
<name>A0A0L6TXD1_9FIRM</name>